<sequence length="44" mass="5017">SLKLDLEKWKPDLIHEDQVFAGKAEERSAQVRISLALLKQDIAL</sequence>
<dbReference type="EMBL" id="CAJVPL010004198">
    <property type="protein sequence ID" value="CAG8644532.1"/>
    <property type="molecule type" value="Genomic_DNA"/>
</dbReference>
<protein>
    <submittedName>
        <fullName evidence="1">11280_t:CDS:1</fullName>
    </submittedName>
</protein>
<organism evidence="1 2">
    <name type="scientific">Ambispora gerdemannii</name>
    <dbReference type="NCBI Taxonomy" id="144530"/>
    <lineage>
        <taxon>Eukaryota</taxon>
        <taxon>Fungi</taxon>
        <taxon>Fungi incertae sedis</taxon>
        <taxon>Mucoromycota</taxon>
        <taxon>Glomeromycotina</taxon>
        <taxon>Glomeromycetes</taxon>
        <taxon>Archaeosporales</taxon>
        <taxon>Ambisporaceae</taxon>
        <taxon>Ambispora</taxon>
    </lineage>
</organism>
<evidence type="ECO:0000313" key="1">
    <source>
        <dbReference type="EMBL" id="CAG8644532.1"/>
    </source>
</evidence>
<keyword evidence="2" id="KW-1185">Reference proteome</keyword>
<proteinExistence type="predicted"/>
<feature type="non-terminal residue" evidence="1">
    <location>
        <position position="1"/>
    </location>
</feature>
<name>A0A9N9H3H5_9GLOM</name>
<reference evidence="1" key="1">
    <citation type="submission" date="2021-06" db="EMBL/GenBank/DDBJ databases">
        <authorList>
            <person name="Kallberg Y."/>
            <person name="Tangrot J."/>
            <person name="Rosling A."/>
        </authorList>
    </citation>
    <scope>NUCLEOTIDE SEQUENCE</scope>
    <source>
        <strain evidence="1">MT106</strain>
    </source>
</reference>
<comment type="caution">
    <text evidence="1">The sequence shown here is derived from an EMBL/GenBank/DDBJ whole genome shotgun (WGS) entry which is preliminary data.</text>
</comment>
<evidence type="ECO:0000313" key="2">
    <source>
        <dbReference type="Proteomes" id="UP000789831"/>
    </source>
</evidence>
<dbReference type="AlphaFoldDB" id="A0A9N9H3H5"/>
<dbReference type="Proteomes" id="UP000789831">
    <property type="component" value="Unassembled WGS sequence"/>
</dbReference>
<accession>A0A9N9H3H5</accession>
<gene>
    <name evidence="1" type="ORF">AGERDE_LOCUS11135</name>
</gene>